<name>A0ABY6N3S1_9ALTE</name>
<dbReference type="Gene3D" id="1.10.10.710">
    <property type="entry name" value="PSPTO_1197 like"/>
    <property type="match status" value="1"/>
</dbReference>
<keyword evidence="1" id="KW-0175">Coiled coil</keyword>
<protein>
    <submittedName>
        <fullName evidence="2">YebG family protein</fullName>
    </submittedName>
</protein>
<evidence type="ECO:0000313" key="3">
    <source>
        <dbReference type="Proteomes" id="UP001163739"/>
    </source>
</evidence>
<dbReference type="EMBL" id="CP100390">
    <property type="protein sequence ID" value="UZE96776.1"/>
    <property type="molecule type" value="Genomic_DNA"/>
</dbReference>
<proteinExistence type="predicted"/>
<organism evidence="2 3">
    <name type="scientific">Alkalimarinus alittae</name>
    <dbReference type="NCBI Taxonomy" id="2961619"/>
    <lineage>
        <taxon>Bacteria</taxon>
        <taxon>Pseudomonadati</taxon>
        <taxon>Pseudomonadota</taxon>
        <taxon>Gammaproteobacteria</taxon>
        <taxon>Alteromonadales</taxon>
        <taxon>Alteromonadaceae</taxon>
        <taxon>Alkalimarinus</taxon>
    </lineage>
</organism>
<dbReference type="InterPro" id="IPR009813">
    <property type="entry name" value="Uncharacterised_YebG"/>
</dbReference>
<keyword evidence="3" id="KW-1185">Reference proteome</keyword>
<reference evidence="2" key="1">
    <citation type="submission" date="2022-06" db="EMBL/GenBank/DDBJ databases">
        <title>Alkalimarinus sp. nov., isolated from gut of a Alitta virens.</title>
        <authorList>
            <person name="Yang A.I."/>
            <person name="Shin N.-R."/>
        </authorList>
    </citation>
    <scope>NUCLEOTIDE SEQUENCE</scope>
    <source>
        <strain evidence="2">A2M4</strain>
    </source>
</reference>
<dbReference type="InterPro" id="IPR038627">
    <property type="entry name" value="YebG-like_sf"/>
</dbReference>
<evidence type="ECO:0000256" key="1">
    <source>
        <dbReference type="SAM" id="Coils"/>
    </source>
</evidence>
<dbReference type="RefSeq" id="WP_265048261.1">
    <property type="nucleotide sequence ID" value="NZ_CP100390.1"/>
</dbReference>
<dbReference type="Proteomes" id="UP001163739">
    <property type="component" value="Chromosome"/>
</dbReference>
<gene>
    <name evidence="2" type="ORF">NKI27_03220</name>
</gene>
<dbReference type="Pfam" id="PF07130">
    <property type="entry name" value="YebG"/>
    <property type="match status" value="1"/>
</dbReference>
<feature type="coiled-coil region" evidence="1">
    <location>
        <begin position="24"/>
        <end position="51"/>
    </location>
</feature>
<evidence type="ECO:0000313" key="2">
    <source>
        <dbReference type="EMBL" id="UZE96776.1"/>
    </source>
</evidence>
<accession>A0ABY6N3S1</accession>
<sequence length="98" mass="11036">MAVTTLYMSDRDPEKRTFTDKKEADALDKKLEFAENLRVFLEARIVGLDEEKAEQIGLLIADYKDEMITALKGKPEILANIDEDKGNVESISSKKNTA</sequence>